<dbReference type="InterPro" id="IPR021632">
    <property type="entry name" value="DUF3239"/>
</dbReference>
<feature type="transmembrane region" description="Helical" evidence="1">
    <location>
        <begin position="28"/>
        <end position="50"/>
    </location>
</feature>
<gene>
    <name evidence="2" type="ORF">JMN37_04630</name>
</gene>
<dbReference type="InterPro" id="IPR023124">
    <property type="entry name" value="DUF3239_dom_sf"/>
</dbReference>
<dbReference type="Pfam" id="PF11580">
    <property type="entry name" value="DUF3239"/>
    <property type="match status" value="1"/>
</dbReference>
<dbReference type="Proteomes" id="UP001205920">
    <property type="component" value="Unassembled WGS sequence"/>
</dbReference>
<dbReference type="Gene3D" id="2.40.410.10">
    <property type="entry name" value="putative membrane protein from Corynebacterium diphtheriae superfamily"/>
    <property type="match status" value="1"/>
</dbReference>
<keyword evidence="1" id="KW-0472">Membrane</keyword>
<organism evidence="2 3">
    <name type="scientific">Corynebacterium lipophilum</name>
    <dbReference type="NCBI Taxonomy" id="2804918"/>
    <lineage>
        <taxon>Bacteria</taxon>
        <taxon>Bacillati</taxon>
        <taxon>Actinomycetota</taxon>
        <taxon>Actinomycetes</taxon>
        <taxon>Mycobacteriales</taxon>
        <taxon>Corynebacteriaceae</taxon>
        <taxon>Corynebacterium</taxon>
    </lineage>
</organism>
<keyword evidence="1" id="KW-0812">Transmembrane</keyword>
<evidence type="ECO:0000313" key="3">
    <source>
        <dbReference type="Proteomes" id="UP001205920"/>
    </source>
</evidence>
<accession>A0AAW5HXL3</accession>
<protein>
    <submittedName>
        <fullName evidence="2">DUF3239 domain-containing protein</fullName>
    </submittedName>
</protein>
<evidence type="ECO:0000313" key="2">
    <source>
        <dbReference type="EMBL" id="MCO6394272.1"/>
    </source>
</evidence>
<sequence length="216" mass="23675">MTEQPFRFNVDEEYAKEHNELIRNTKNLVTSSIALFVACLIAGVIVWFLVDPTSPWRLLGSLSLIFFGTIMLIVGLAIPRAVPRTQAIYDANPLSPAVITDDKGTTVTLTALVNTAVDQQSPAEWALTSTVVQRIPGVTPKVGAAVPCVAVGGQRTSRDKAHWATITPMPIAWGTPSEEVIKQATDYIPDDQWRALKQAIRDEDLVKKSRNELIAL</sequence>
<comment type="caution">
    <text evidence="2">The sequence shown here is derived from an EMBL/GenBank/DDBJ whole genome shotgun (WGS) entry which is preliminary data.</text>
</comment>
<name>A0AAW5HXL3_9CORY</name>
<proteinExistence type="predicted"/>
<dbReference type="AlphaFoldDB" id="A0AAW5HXL3"/>
<feature type="transmembrane region" description="Helical" evidence="1">
    <location>
        <begin position="56"/>
        <end position="78"/>
    </location>
</feature>
<dbReference type="EMBL" id="JAEUWV010000003">
    <property type="protein sequence ID" value="MCO6394272.1"/>
    <property type="molecule type" value="Genomic_DNA"/>
</dbReference>
<keyword evidence="3" id="KW-1185">Reference proteome</keyword>
<dbReference type="RefSeq" id="WP_252931154.1">
    <property type="nucleotide sequence ID" value="NZ_JAEUWV010000003.1"/>
</dbReference>
<reference evidence="2 3" key="1">
    <citation type="submission" date="2021-01" db="EMBL/GenBank/DDBJ databases">
        <title>Identification and Characterization of Corynebacterium sp.</title>
        <authorList>
            <person name="Luo Q."/>
            <person name="Qu P."/>
            <person name="Chen Q."/>
        </authorList>
    </citation>
    <scope>NUCLEOTIDE SEQUENCE [LARGE SCALE GENOMIC DNA]</scope>
    <source>
        <strain evidence="2 3">MC-18</strain>
    </source>
</reference>
<keyword evidence="1" id="KW-1133">Transmembrane helix</keyword>
<evidence type="ECO:0000256" key="1">
    <source>
        <dbReference type="SAM" id="Phobius"/>
    </source>
</evidence>